<dbReference type="AlphaFoldDB" id="A0A9P0NEI5"/>
<feature type="transmembrane region" description="Helical" evidence="2">
    <location>
        <begin position="7"/>
        <end position="27"/>
    </location>
</feature>
<keyword evidence="4" id="KW-1185">Reference proteome</keyword>
<dbReference type="Proteomes" id="UP001154329">
    <property type="component" value="Chromosome 1"/>
</dbReference>
<keyword evidence="2" id="KW-0472">Membrane</keyword>
<protein>
    <submittedName>
        <fullName evidence="3">Uncharacterized protein</fullName>
    </submittedName>
</protein>
<name>A0A9P0NEI5_APHGO</name>
<keyword evidence="2" id="KW-1133">Transmembrane helix</keyword>
<keyword evidence="2" id="KW-0812">Transmembrane</keyword>
<accession>A0A9P0NEI5</accession>
<organism evidence="3 4">
    <name type="scientific">Aphis gossypii</name>
    <name type="common">Cotton aphid</name>
    <dbReference type="NCBI Taxonomy" id="80765"/>
    <lineage>
        <taxon>Eukaryota</taxon>
        <taxon>Metazoa</taxon>
        <taxon>Ecdysozoa</taxon>
        <taxon>Arthropoda</taxon>
        <taxon>Hexapoda</taxon>
        <taxon>Insecta</taxon>
        <taxon>Pterygota</taxon>
        <taxon>Neoptera</taxon>
        <taxon>Paraneoptera</taxon>
        <taxon>Hemiptera</taxon>
        <taxon>Sternorrhyncha</taxon>
        <taxon>Aphidomorpha</taxon>
        <taxon>Aphidoidea</taxon>
        <taxon>Aphididae</taxon>
        <taxon>Aphidini</taxon>
        <taxon>Aphis</taxon>
        <taxon>Aphis</taxon>
    </lineage>
</organism>
<evidence type="ECO:0000313" key="4">
    <source>
        <dbReference type="Proteomes" id="UP001154329"/>
    </source>
</evidence>
<proteinExistence type="predicted"/>
<gene>
    <name evidence="3" type="ORF">APHIGO_LOCUS2419</name>
</gene>
<evidence type="ECO:0000256" key="1">
    <source>
        <dbReference type="SAM" id="Coils"/>
    </source>
</evidence>
<keyword evidence="1" id="KW-0175">Coiled coil</keyword>
<evidence type="ECO:0000313" key="3">
    <source>
        <dbReference type="EMBL" id="CAH1713498.1"/>
    </source>
</evidence>
<evidence type="ECO:0000256" key="2">
    <source>
        <dbReference type="SAM" id="Phobius"/>
    </source>
</evidence>
<feature type="coiled-coil region" evidence="1">
    <location>
        <begin position="98"/>
        <end position="136"/>
    </location>
</feature>
<dbReference type="EMBL" id="OU899034">
    <property type="protein sequence ID" value="CAH1713498.1"/>
    <property type="molecule type" value="Genomic_DNA"/>
</dbReference>
<sequence>MSSSNELIILFTIDFIMVLMTIIVRHYNDILNFITTICNLFNDGKMQKMEDLEDKTDDEFFDAETGSELPCINKNVPNNILELFQKNNESNNSQVQRLSNLNAQIMFITNRLGNIEDKYKRKIEKLKNRVAILEKEVTTNSAHIIAINYNNKIISASKTSLGMGDRVWI</sequence>
<reference evidence="3" key="1">
    <citation type="submission" date="2022-02" db="EMBL/GenBank/DDBJ databases">
        <authorList>
            <person name="King R."/>
        </authorList>
    </citation>
    <scope>NUCLEOTIDE SEQUENCE</scope>
</reference>
<reference evidence="3" key="2">
    <citation type="submission" date="2022-10" db="EMBL/GenBank/DDBJ databases">
        <authorList>
            <consortium name="ENA_rothamsted_submissions"/>
            <consortium name="culmorum"/>
            <person name="King R."/>
        </authorList>
    </citation>
    <scope>NUCLEOTIDE SEQUENCE</scope>
</reference>